<sequence>MDELEKTTNTQNLEPKSGKVTDDKLGLCKTALGCGFSYSKVPTDDEYHDTDGNPVLCSDDGNQSLVNSTIFCGGVTTKFSTLTEILKEYKTNNWIILTFGILCIILYFWL</sequence>
<evidence type="ECO:0000313" key="3">
    <source>
        <dbReference type="Proteomes" id="UP000789405"/>
    </source>
</evidence>
<evidence type="ECO:0000313" key="2">
    <source>
        <dbReference type="EMBL" id="CAG8656492.1"/>
    </source>
</evidence>
<dbReference type="EMBL" id="CAJVPY010006111">
    <property type="protein sequence ID" value="CAG8656492.1"/>
    <property type="molecule type" value="Genomic_DNA"/>
</dbReference>
<gene>
    <name evidence="2" type="ORF">DERYTH_LOCUS10473</name>
</gene>
<dbReference type="AlphaFoldDB" id="A0A9N9DX22"/>
<dbReference type="Proteomes" id="UP000789405">
    <property type="component" value="Unassembled WGS sequence"/>
</dbReference>
<evidence type="ECO:0000256" key="1">
    <source>
        <dbReference type="SAM" id="Phobius"/>
    </source>
</evidence>
<proteinExistence type="predicted"/>
<feature type="transmembrane region" description="Helical" evidence="1">
    <location>
        <begin position="91"/>
        <end position="109"/>
    </location>
</feature>
<name>A0A9N9DX22_9GLOM</name>
<comment type="caution">
    <text evidence="2">The sequence shown here is derived from an EMBL/GenBank/DDBJ whole genome shotgun (WGS) entry which is preliminary data.</text>
</comment>
<protein>
    <submittedName>
        <fullName evidence="2">13604_t:CDS:1</fullName>
    </submittedName>
</protein>
<accession>A0A9N9DX22</accession>
<keyword evidence="1" id="KW-0812">Transmembrane</keyword>
<keyword evidence="3" id="KW-1185">Reference proteome</keyword>
<keyword evidence="1" id="KW-1133">Transmembrane helix</keyword>
<organism evidence="2 3">
    <name type="scientific">Dentiscutata erythropus</name>
    <dbReference type="NCBI Taxonomy" id="1348616"/>
    <lineage>
        <taxon>Eukaryota</taxon>
        <taxon>Fungi</taxon>
        <taxon>Fungi incertae sedis</taxon>
        <taxon>Mucoromycota</taxon>
        <taxon>Glomeromycotina</taxon>
        <taxon>Glomeromycetes</taxon>
        <taxon>Diversisporales</taxon>
        <taxon>Gigasporaceae</taxon>
        <taxon>Dentiscutata</taxon>
    </lineage>
</organism>
<keyword evidence="1" id="KW-0472">Membrane</keyword>
<reference evidence="2" key="1">
    <citation type="submission" date="2021-06" db="EMBL/GenBank/DDBJ databases">
        <authorList>
            <person name="Kallberg Y."/>
            <person name="Tangrot J."/>
            <person name="Rosling A."/>
        </authorList>
    </citation>
    <scope>NUCLEOTIDE SEQUENCE</scope>
    <source>
        <strain evidence="2">MA453B</strain>
    </source>
</reference>